<dbReference type="PROSITE" id="PS51502">
    <property type="entry name" value="S_R_A_B_BARREL"/>
    <property type="match status" value="1"/>
</dbReference>
<evidence type="ECO:0000259" key="1">
    <source>
        <dbReference type="PROSITE" id="PS51502"/>
    </source>
</evidence>
<organism evidence="2 3">
    <name type="scientific">Thalassococcus arenae</name>
    <dbReference type="NCBI Taxonomy" id="2851652"/>
    <lineage>
        <taxon>Bacteria</taxon>
        <taxon>Pseudomonadati</taxon>
        <taxon>Pseudomonadota</taxon>
        <taxon>Alphaproteobacteria</taxon>
        <taxon>Rhodobacterales</taxon>
        <taxon>Roseobacteraceae</taxon>
        <taxon>Thalassococcus</taxon>
    </lineage>
</organism>
<proteinExistence type="predicted"/>
<name>A0ABS6N4I6_9RHOB</name>
<accession>A0ABS6N4I6</accession>
<dbReference type="Pfam" id="PF07876">
    <property type="entry name" value="Dabb"/>
    <property type="match status" value="1"/>
</dbReference>
<comment type="caution">
    <text evidence="2">The sequence shown here is derived from an EMBL/GenBank/DDBJ whole genome shotgun (WGS) entry which is preliminary data.</text>
</comment>
<dbReference type="SMART" id="SM00886">
    <property type="entry name" value="Dabb"/>
    <property type="match status" value="1"/>
</dbReference>
<sequence length="98" mass="10343">MLRLRADADVDELHAVMAGLDALRAQIDGFTGFSHGPNRDMELKSSAWPHGFIADFADAAALARYAADPGHRALGARLVALCEGGGDGIMVYDLETSA</sequence>
<protein>
    <submittedName>
        <fullName evidence="2">Dabb family protein</fullName>
    </submittedName>
</protein>
<dbReference type="EMBL" id="JAHRWL010000001">
    <property type="protein sequence ID" value="MBV2358921.1"/>
    <property type="molecule type" value="Genomic_DNA"/>
</dbReference>
<gene>
    <name evidence="2" type="ORF">KUH32_03970</name>
</gene>
<reference evidence="2" key="1">
    <citation type="submission" date="2021-06" db="EMBL/GenBank/DDBJ databases">
        <title>Thalassococcus sp. CAU 1522 isolated from sea sand, Republic of Korea.</title>
        <authorList>
            <person name="Kim W."/>
        </authorList>
    </citation>
    <scope>NUCLEOTIDE SEQUENCE</scope>
    <source>
        <strain evidence="2">CAU 1522</strain>
    </source>
</reference>
<dbReference type="Proteomes" id="UP001166293">
    <property type="component" value="Unassembled WGS sequence"/>
</dbReference>
<dbReference type="InterPro" id="IPR013097">
    <property type="entry name" value="Dabb"/>
</dbReference>
<keyword evidence="3" id="KW-1185">Reference proteome</keyword>
<evidence type="ECO:0000313" key="3">
    <source>
        <dbReference type="Proteomes" id="UP001166293"/>
    </source>
</evidence>
<evidence type="ECO:0000313" key="2">
    <source>
        <dbReference type="EMBL" id="MBV2358921.1"/>
    </source>
</evidence>
<feature type="domain" description="Stress-response A/B barrel" evidence="1">
    <location>
        <begin position="1"/>
        <end position="94"/>
    </location>
</feature>